<evidence type="ECO:0000313" key="3">
    <source>
        <dbReference type="EMBL" id="KAF0740534.1"/>
    </source>
</evidence>
<evidence type="ECO:0000259" key="2">
    <source>
        <dbReference type="Pfam" id="PF05764"/>
    </source>
</evidence>
<sequence length="235" mass="26881">MSDQYVLPNRSSRGSRIHKLIGEAAEADEAFWGHEVWQEEEDEDYSSEEEEEDVVDSDFDEDENPDEDVHDGEVELKRQVNTKKRAPKTIVSKPATSSAPRKPRTTTSSPAEPFIPQPMGVRSSTVQKRVLSQELQQKYADEARSMQEKVTKPVVRVTQAQLLQEAVQTEVENLASLNRLERLEEEKRMIDEIMPKAKFTGPVVRYYSAIGKPKLISFLNVESFPDVFTKRQKVE</sequence>
<keyword evidence="4" id="KW-1185">Reference proteome</keyword>
<organism evidence="3 4">
    <name type="scientific">Aphanomyces euteiches</name>
    <dbReference type="NCBI Taxonomy" id="100861"/>
    <lineage>
        <taxon>Eukaryota</taxon>
        <taxon>Sar</taxon>
        <taxon>Stramenopiles</taxon>
        <taxon>Oomycota</taxon>
        <taxon>Saprolegniomycetes</taxon>
        <taxon>Saprolegniales</taxon>
        <taxon>Verrucalvaceae</taxon>
        <taxon>Aphanomyces</taxon>
    </lineage>
</organism>
<proteinExistence type="predicted"/>
<feature type="region of interest" description="Disordered" evidence="1">
    <location>
        <begin position="29"/>
        <end position="123"/>
    </location>
</feature>
<dbReference type="Proteomes" id="UP000481153">
    <property type="component" value="Unassembled WGS sequence"/>
</dbReference>
<dbReference type="GO" id="GO:0005634">
    <property type="term" value="C:nucleus"/>
    <property type="evidence" value="ECO:0007669"/>
    <property type="project" value="TreeGrafter"/>
</dbReference>
<feature type="compositionally biased region" description="Acidic residues" evidence="1">
    <location>
        <begin position="38"/>
        <end position="70"/>
    </location>
</feature>
<dbReference type="InterPro" id="IPR046757">
    <property type="entry name" value="YL1_N"/>
</dbReference>
<dbReference type="PANTHER" id="PTHR13275:SF4">
    <property type="entry name" value="VACUOLAR PROTEIN SORTING-ASSOCIATED PROTEIN 72 HOMOLOG"/>
    <property type="match status" value="1"/>
</dbReference>
<feature type="domain" description="Vps72/YL1 N-terminal" evidence="2">
    <location>
        <begin position="8"/>
        <end position="208"/>
    </location>
</feature>
<evidence type="ECO:0000313" key="4">
    <source>
        <dbReference type="Proteomes" id="UP000481153"/>
    </source>
</evidence>
<dbReference type="PANTHER" id="PTHR13275">
    <property type="entry name" value="YL-1 PROTEIN TRANSCRIPTION FACTOR-LIKE 1"/>
    <property type="match status" value="1"/>
</dbReference>
<dbReference type="AlphaFoldDB" id="A0A6G0XK32"/>
<dbReference type="Pfam" id="PF05764">
    <property type="entry name" value="YL1"/>
    <property type="match status" value="1"/>
</dbReference>
<feature type="compositionally biased region" description="Polar residues" evidence="1">
    <location>
        <begin position="94"/>
        <end position="110"/>
    </location>
</feature>
<accession>A0A6G0XK32</accession>
<reference evidence="3 4" key="1">
    <citation type="submission" date="2019-07" db="EMBL/GenBank/DDBJ databases">
        <title>Genomics analysis of Aphanomyces spp. identifies a new class of oomycete effector associated with host adaptation.</title>
        <authorList>
            <person name="Gaulin E."/>
        </authorList>
    </citation>
    <scope>NUCLEOTIDE SEQUENCE [LARGE SCALE GENOMIC DNA]</scope>
    <source>
        <strain evidence="3 4">ATCC 201684</strain>
    </source>
</reference>
<comment type="caution">
    <text evidence="3">The sequence shown here is derived from an EMBL/GenBank/DDBJ whole genome shotgun (WGS) entry which is preliminary data.</text>
</comment>
<protein>
    <recommendedName>
        <fullName evidence="2">Vps72/YL1 N-terminal domain-containing protein</fullName>
    </recommendedName>
</protein>
<gene>
    <name evidence="3" type="ORF">Ae201684_004079</name>
</gene>
<name>A0A6G0XK32_9STRA</name>
<dbReference type="EMBL" id="VJMJ01000051">
    <property type="protein sequence ID" value="KAF0740534.1"/>
    <property type="molecule type" value="Genomic_DNA"/>
</dbReference>
<dbReference type="VEuPathDB" id="FungiDB:AeMF1_018766"/>
<evidence type="ECO:0000256" key="1">
    <source>
        <dbReference type="SAM" id="MobiDB-lite"/>
    </source>
</evidence>